<reference evidence="2" key="1">
    <citation type="submission" date="2020-03" db="EMBL/GenBank/DDBJ databases">
        <title>The deep terrestrial virosphere.</title>
        <authorList>
            <person name="Holmfeldt K."/>
            <person name="Nilsson E."/>
            <person name="Simone D."/>
            <person name="Lopez-Fernandez M."/>
            <person name="Wu X."/>
            <person name="de Brujin I."/>
            <person name="Lundin D."/>
            <person name="Andersson A."/>
            <person name="Bertilsson S."/>
            <person name="Dopson M."/>
        </authorList>
    </citation>
    <scope>NUCLEOTIDE SEQUENCE</scope>
    <source>
        <strain evidence="2">MM415B02317</strain>
    </source>
</reference>
<evidence type="ECO:0000313" key="2">
    <source>
        <dbReference type="EMBL" id="QJA84929.1"/>
    </source>
</evidence>
<dbReference type="EMBL" id="MT142542">
    <property type="protein sequence ID" value="QJA84929.1"/>
    <property type="molecule type" value="Genomic_DNA"/>
</dbReference>
<protein>
    <submittedName>
        <fullName evidence="2">Uncharacterized protein</fullName>
    </submittedName>
</protein>
<proteinExistence type="predicted"/>
<organism evidence="2">
    <name type="scientific">viral metagenome</name>
    <dbReference type="NCBI Taxonomy" id="1070528"/>
    <lineage>
        <taxon>unclassified sequences</taxon>
        <taxon>metagenomes</taxon>
        <taxon>organismal metagenomes</taxon>
    </lineage>
</organism>
<gene>
    <name evidence="2" type="ORF">MM415B02317_0008</name>
</gene>
<feature type="coiled-coil region" evidence="1">
    <location>
        <begin position="77"/>
        <end position="104"/>
    </location>
</feature>
<keyword evidence="1" id="KW-0175">Coiled coil</keyword>
<evidence type="ECO:0000256" key="1">
    <source>
        <dbReference type="SAM" id="Coils"/>
    </source>
</evidence>
<accession>A0A6M3KS85</accession>
<name>A0A6M3KS85_9ZZZZ</name>
<sequence length="170" mass="19381">MNHFEIYSFLYVSYFEFRGLLERLGHHDPDTRAFTMTAELQKEIHKYQAMWEEAMNYTLEQEIKKALDNGDKIMTELKTAVEKCVELNKQITNLEAELDEARRLQRWGDSEVEEINRLLDLMGAPATMDNGLPYNIAGRLSALAVKNATLLGGALGMQKAQTALKEASHD</sequence>
<dbReference type="AlphaFoldDB" id="A0A6M3KS85"/>